<evidence type="ECO:0000256" key="3">
    <source>
        <dbReference type="ARBA" id="ARBA00022723"/>
    </source>
</evidence>
<dbReference type="AlphaFoldDB" id="A0A084ERA8"/>
<feature type="domain" description="CP-type G" evidence="12">
    <location>
        <begin position="61"/>
        <end position="229"/>
    </location>
</feature>
<comment type="function">
    <text evidence="10">One of several proteins that assist in the late maturation steps of the functional core of the 30S ribosomal subunit. Helps release RbfA from mature subunits. May play a role in the assembly of ribosomal proteins into the subunit. Circularly permuted GTPase that catalyzes slow GTP hydrolysis, GTPase activity is stimulated by the 30S ribosomal subunit.</text>
</comment>
<feature type="domain" description="EngC GTPase" evidence="11">
    <location>
        <begin position="70"/>
        <end position="227"/>
    </location>
</feature>
<reference evidence="13 14" key="1">
    <citation type="submission" date="2014-02" db="EMBL/GenBank/DDBJ databases">
        <title>Genome sequence of Mycoplasma capricolum subsp. capricolum strain 14232.</title>
        <authorList>
            <person name="Sirand-Pugnet P."/>
            <person name="Breton M."/>
            <person name="Dordet-Frisoni E."/>
            <person name="Baranowski E."/>
            <person name="Barre A."/>
            <person name="Couture C."/>
            <person name="Dupuy V."/>
            <person name="Gaurivaud P."/>
            <person name="Jacob D."/>
            <person name="Lemaitre C."/>
            <person name="Manso-Silvan L."/>
            <person name="Nikolski M."/>
            <person name="Nouvel L.-X."/>
            <person name="Poumarat F."/>
            <person name="Tardy F."/>
            <person name="Thebault P."/>
            <person name="Theil S."/>
            <person name="Citti C."/>
            <person name="Thiaucourt F."/>
            <person name="Blanchard A."/>
        </authorList>
    </citation>
    <scope>NUCLEOTIDE SEQUENCE [LARGE SCALE GENOMIC DNA]</scope>
    <source>
        <strain evidence="13 14">14232</strain>
    </source>
</reference>
<evidence type="ECO:0000313" key="14">
    <source>
        <dbReference type="Proteomes" id="UP000028533"/>
    </source>
</evidence>
<dbReference type="InterPro" id="IPR004881">
    <property type="entry name" value="Ribosome_biogen_GTPase_RsgA"/>
</dbReference>
<sequence length="300" mass="35148">MQGILVKKDSNESYVFYENKIYKVYAKGNLKKELKPKVGDVVEFSILEDGYGYIKEIKPRKNSLDRPKIANVDQVLIVTALYEPLFSSFLLNKYIMMLETLKIKPILIFTKVDLLKKSSYYQEIMHKINWYEKMHYQVLIINNKDNLENKNTIILKLKELLKNKISVFTGQTGAGKSTTLNNFLDINKQIKTNEISKKLNRGKHTTTSIQLYNLENNIFIADTPGFSAFDLNNIDIEHILYSWETFIPFLNKCKFVDCTHTHETKCVVKKAVAEHLLPTFIYNDYVKVYEELKQNRKNKY</sequence>
<dbReference type="Gene3D" id="2.40.50.140">
    <property type="entry name" value="Nucleic acid-binding proteins"/>
    <property type="match status" value="1"/>
</dbReference>
<gene>
    <name evidence="13" type="primary">engC</name>
    <name evidence="10" type="synonym">rsgA</name>
    <name evidence="13" type="ORF">MCAPa_0740</name>
</gene>
<dbReference type="InterPro" id="IPR012340">
    <property type="entry name" value="NA-bd_OB-fold"/>
</dbReference>
<dbReference type="SUPFAM" id="SSF52540">
    <property type="entry name" value="P-loop containing nucleoside triphosphate hydrolases"/>
    <property type="match status" value="1"/>
</dbReference>
<dbReference type="PROSITE" id="PS51721">
    <property type="entry name" value="G_CP"/>
    <property type="match status" value="1"/>
</dbReference>
<dbReference type="GO" id="GO:0019843">
    <property type="term" value="F:rRNA binding"/>
    <property type="evidence" value="ECO:0007669"/>
    <property type="project" value="UniProtKB-KW"/>
</dbReference>
<evidence type="ECO:0000256" key="2">
    <source>
        <dbReference type="ARBA" id="ARBA00022517"/>
    </source>
</evidence>
<keyword evidence="3 10" id="KW-0479">Metal-binding</keyword>
<dbReference type="NCBIfam" id="TIGR00157">
    <property type="entry name" value="ribosome small subunit-dependent GTPase A"/>
    <property type="match status" value="1"/>
</dbReference>
<dbReference type="InterPro" id="IPR030378">
    <property type="entry name" value="G_CP_dom"/>
</dbReference>
<evidence type="ECO:0000256" key="9">
    <source>
        <dbReference type="ARBA" id="ARBA00023134"/>
    </source>
</evidence>
<feature type="binding site" evidence="10">
    <location>
        <begin position="170"/>
        <end position="178"/>
    </location>
    <ligand>
        <name>GTP</name>
        <dbReference type="ChEBI" id="CHEBI:37565"/>
    </ligand>
</feature>
<dbReference type="GO" id="GO:0005525">
    <property type="term" value="F:GTP binding"/>
    <property type="evidence" value="ECO:0007669"/>
    <property type="project" value="UniProtKB-UniRule"/>
</dbReference>
<evidence type="ECO:0000313" key="13">
    <source>
        <dbReference type="EMBL" id="KEZ20500.1"/>
    </source>
</evidence>
<dbReference type="GO" id="GO:0005737">
    <property type="term" value="C:cytoplasm"/>
    <property type="evidence" value="ECO:0007669"/>
    <property type="project" value="UniProtKB-SubCell"/>
</dbReference>
<keyword evidence="4 10" id="KW-0699">rRNA-binding</keyword>
<comment type="similarity">
    <text evidence="10">Belongs to the TRAFAC class YlqF/YawG GTPase family. RsgA subfamily.</text>
</comment>
<comment type="subunit">
    <text evidence="10">Monomer. Associates with 30S ribosomal subunit, binds 16S rRNA.</text>
</comment>
<comment type="caution">
    <text evidence="13">The sequence shown here is derived from an EMBL/GenBank/DDBJ whole genome shotgun (WGS) entry which is preliminary data.</text>
</comment>
<accession>A0A084ERA8</accession>
<keyword evidence="7 10" id="KW-0862">Zinc</keyword>
<evidence type="ECO:0000256" key="1">
    <source>
        <dbReference type="ARBA" id="ARBA00022490"/>
    </source>
</evidence>
<comment type="cofactor">
    <cofactor evidence="10">
        <name>Zn(2+)</name>
        <dbReference type="ChEBI" id="CHEBI:29105"/>
    </cofactor>
    <text evidence="10">Binds 1 zinc ion per subunit.</text>
</comment>
<dbReference type="InterPro" id="IPR027417">
    <property type="entry name" value="P-loop_NTPase"/>
</dbReference>
<dbReference type="PANTHER" id="PTHR32120:SF11">
    <property type="entry name" value="SMALL RIBOSOMAL SUBUNIT BIOGENESIS GTPASE RSGA 1, MITOCHONDRIAL-RELATED"/>
    <property type="match status" value="1"/>
</dbReference>
<evidence type="ECO:0000256" key="8">
    <source>
        <dbReference type="ARBA" id="ARBA00022884"/>
    </source>
</evidence>
<feature type="binding site" evidence="10">
    <location>
        <position position="258"/>
    </location>
    <ligand>
        <name>Zn(2+)</name>
        <dbReference type="ChEBI" id="CHEBI:29105"/>
    </ligand>
</feature>
<evidence type="ECO:0000256" key="4">
    <source>
        <dbReference type="ARBA" id="ARBA00022730"/>
    </source>
</evidence>
<feature type="binding site" evidence="10">
    <location>
        <begin position="110"/>
        <end position="113"/>
    </location>
    <ligand>
        <name>GTP</name>
        <dbReference type="ChEBI" id="CHEBI:37565"/>
    </ligand>
</feature>
<evidence type="ECO:0000259" key="12">
    <source>
        <dbReference type="PROSITE" id="PS51721"/>
    </source>
</evidence>
<keyword evidence="6 10" id="KW-0378">Hydrolase</keyword>
<dbReference type="GO" id="GO:0003924">
    <property type="term" value="F:GTPase activity"/>
    <property type="evidence" value="ECO:0007669"/>
    <property type="project" value="UniProtKB-UniRule"/>
</dbReference>
<dbReference type="Proteomes" id="UP000028533">
    <property type="component" value="Unassembled WGS sequence"/>
</dbReference>
<feature type="binding site" evidence="10">
    <location>
        <position position="260"/>
    </location>
    <ligand>
        <name>Zn(2+)</name>
        <dbReference type="ChEBI" id="CHEBI:29105"/>
    </ligand>
</feature>
<dbReference type="EMBL" id="JFDO01000004">
    <property type="protein sequence ID" value="KEZ20500.1"/>
    <property type="molecule type" value="Genomic_DNA"/>
</dbReference>
<dbReference type="EC" id="3.6.1.-" evidence="10"/>
<dbReference type="Gene3D" id="1.10.40.50">
    <property type="entry name" value="Probable gtpase engc, domain 3"/>
    <property type="match status" value="1"/>
</dbReference>
<organism evidence="13 14">
    <name type="scientific">Mycoplasma capricolum subsp. capricolum 14232</name>
    <dbReference type="NCBI Taxonomy" id="1188238"/>
    <lineage>
        <taxon>Bacteria</taxon>
        <taxon>Bacillati</taxon>
        <taxon>Mycoplasmatota</taxon>
        <taxon>Mollicutes</taxon>
        <taxon>Mycoplasmataceae</taxon>
        <taxon>Mycoplasma</taxon>
    </lineage>
</organism>
<protein>
    <recommendedName>
        <fullName evidence="10">Small ribosomal subunit biogenesis GTPase RsgA</fullName>
        <ecNumber evidence="10">3.6.1.-</ecNumber>
    </recommendedName>
</protein>
<dbReference type="InterPro" id="IPR031944">
    <property type="entry name" value="RsgA_N"/>
</dbReference>
<dbReference type="PANTHER" id="PTHR32120">
    <property type="entry name" value="SMALL RIBOSOMAL SUBUNIT BIOGENESIS GTPASE RSGA"/>
    <property type="match status" value="1"/>
</dbReference>
<dbReference type="Gene3D" id="3.40.50.300">
    <property type="entry name" value="P-loop containing nucleotide triphosphate hydrolases"/>
    <property type="match status" value="1"/>
</dbReference>
<dbReference type="GO" id="GO:0042274">
    <property type="term" value="P:ribosomal small subunit biogenesis"/>
    <property type="evidence" value="ECO:0007669"/>
    <property type="project" value="UniProtKB-UniRule"/>
</dbReference>
<dbReference type="CDD" id="cd04466">
    <property type="entry name" value="S1_YloQ_GTPase"/>
    <property type="match status" value="1"/>
</dbReference>
<feature type="binding site" evidence="10">
    <location>
        <position position="266"/>
    </location>
    <ligand>
        <name>Zn(2+)</name>
        <dbReference type="ChEBI" id="CHEBI:29105"/>
    </ligand>
</feature>
<feature type="binding site" evidence="10">
    <location>
        <position position="253"/>
    </location>
    <ligand>
        <name>Zn(2+)</name>
        <dbReference type="ChEBI" id="CHEBI:29105"/>
    </ligand>
</feature>
<dbReference type="RefSeq" id="WP_036431034.1">
    <property type="nucleotide sequence ID" value="NZ_JFDO01000004.1"/>
</dbReference>
<evidence type="ECO:0000256" key="6">
    <source>
        <dbReference type="ARBA" id="ARBA00022801"/>
    </source>
</evidence>
<evidence type="ECO:0000256" key="10">
    <source>
        <dbReference type="HAMAP-Rule" id="MF_01820"/>
    </source>
</evidence>
<comment type="subcellular location">
    <subcellularLocation>
        <location evidence="10">Cytoplasm</location>
    </subcellularLocation>
</comment>
<keyword evidence="1 10" id="KW-0963">Cytoplasm</keyword>
<dbReference type="InterPro" id="IPR010914">
    <property type="entry name" value="RsgA_GTPase_dom"/>
</dbReference>
<keyword evidence="2 10" id="KW-0690">Ribosome biogenesis</keyword>
<evidence type="ECO:0000259" key="11">
    <source>
        <dbReference type="PROSITE" id="PS50936"/>
    </source>
</evidence>
<dbReference type="Pfam" id="PF16745">
    <property type="entry name" value="RsgA_N"/>
    <property type="match status" value="1"/>
</dbReference>
<evidence type="ECO:0000256" key="5">
    <source>
        <dbReference type="ARBA" id="ARBA00022741"/>
    </source>
</evidence>
<dbReference type="PROSITE" id="PS50936">
    <property type="entry name" value="ENGC_GTPASE"/>
    <property type="match status" value="1"/>
</dbReference>
<proteinExistence type="inferred from homology"/>
<dbReference type="GO" id="GO:0046872">
    <property type="term" value="F:metal ion binding"/>
    <property type="evidence" value="ECO:0007669"/>
    <property type="project" value="UniProtKB-KW"/>
</dbReference>
<dbReference type="SUPFAM" id="SSF50249">
    <property type="entry name" value="Nucleic acid-binding proteins"/>
    <property type="match status" value="1"/>
</dbReference>
<evidence type="ECO:0000256" key="7">
    <source>
        <dbReference type="ARBA" id="ARBA00022833"/>
    </source>
</evidence>
<dbReference type="HAMAP" id="MF_01820">
    <property type="entry name" value="GTPase_RsgA"/>
    <property type="match status" value="1"/>
</dbReference>
<name>A0A084ERA8_MYCCA</name>
<keyword evidence="5 10" id="KW-0547">Nucleotide-binding</keyword>
<keyword evidence="8 10" id="KW-0694">RNA-binding</keyword>
<dbReference type="CDD" id="cd01854">
    <property type="entry name" value="YjeQ_EngC"/>
    <property type="match status" value="1"/>
</dbReference>
<dbReference type="Pfam" id="PF03193">
    <property type="entry name" value="RsgA_GTPase"/>
    <property type="match status" value="1"/>
</dbReference>
<keyword evidence="9 10" id="KW-0342">GTP-binding</keyword>